<dbReference type="Pfam" id="PF00583">
    <property type="entry name" value="Acetyltransf_1"/>
    <property type="match status" value="1"/>
</dbReference>
<dbReference type="Gramene" id="Kaladp0057s0047.1.v1.1">
    <property type="protein sequence ID" value="Kaladp0057s0047.1.v1.1"/>
    <property type="gene ID" value="Kaladp0057s0047.v1.1"/>
</dbReference>
<dbReference type="PANTHER" id="PTHR42919:SF20">
    <property type="entry name" value="GCN5-RELATED N-ACETYLTRANSFERASE 10, CHLOROPLASTIC"/>
    <property type="match status" value="1"/>
</dbReference>
<feature type="domain" description="N-acetyltransferase" evidence="1">
    <location>
        <begin position="132"/>
        <end position="294"/>
    </location>
</feature>
<name>A0A7N0UAD2_KALFE</name>
<dbReference type="GO" id="GO:0008080">
    <property type="term" value="F:N-acetyltransferase activity"/>
    <property type="evidence" value="ECO:0007669"/>
    <property type="project" value="TreeGrafter"/>
</dbReference>
<dbReference type="OMA" id="LPIHEHH"/>
<dbReference type="Gene3D" id="3.40.630.30">
    <property type="match status" value="1"/>
</dbReference>
<accession>A0A7N0UAD2</accession>
<dbReference type="SUPFAM" id="SSF55729">
    <property type="entry name" value="Acyl-CoA N-acyltransferases (Nat)"/>
    <property type="match status" value="1"/>
</dbReference>
<reference evidence="2" key="1">
    <citation type="submission" date="2021-01" db="UniProtKB">
        <authorList>
            <consortium name="EnsemblPlants"/>
        </authorList>
    </citation>
    <scope>IDENTIFICATION</scope>
</reference>
<dbReference type="InterPro" id="IPR051556">
    <property type="entry name" value="N-term/lysine_N-AcTrnsfr"/>
</dbReference>
<sequence>MMSSCYASTVAHSPTQPHLLPLPLPPNLSQAASNAFLRSFYRHKFCSERLVSCRGGSQRRRLVAFQSYGATSPLSSSYSVSSAAPEEERRVGEDASVEGGLELLVCENGWRVRKMFENESEMRMVARVQAEAFHEPAFFFDSIFFYFFEAEVLAALLYRVRNSPPNRYACLIAEPEASESESKRQVVGVVDLTVSREDDVLQHVHGEDEFLYVSGIAVSNKFRRQKVATALLKACEMVSILWGFKYLALRAYENDLGARTLYANAGYQVVSADPHWNTTWIGRKRRVLMVKQCSL</sequence>
<dbReference type="GO" id="GO:0031415">
    <property type="term" value="C:NatA complex"/>
    <property type="evidence" value="ECO:0007669"/>
    <property type="project" value="TreeGrafter"/>
</dbReference>
<dbReference type="CDD" id="cd04301">
    <property type="entry name" value="NAT_SF"/>
    <property type="match status" value="1"/>
</dbReference>
<dbReference type="PROSITE" id="PS51186">
    <property type="entry name" value="GNAT"/>
    <property type="match status" value="1"/>
</dbReference>
<keyword evidence="3" id="KW-1185">Reference proteome</keyword>
<evidence type="ECO:0000259" key="1">
    <source>
        <dbReference type="PROSITE" id="PS51186"/>
    </source>
</evidence>
<dbReference type="EnsemblPlants" id="Kaladp0057s0047.1.v1.1">
    <property type="protein sequence ID" value="Kaladp0057s0047.1.v1.1"/>
    <property type="gene ID" value="Kaladp0057s0047.v1.1"/>
</dbReference>
<evidence type="ECO:0000313" key="2">
    <source>
        <dbReference type="EnsemblPlants" id="Kaladp0057s0047.1.v1.1"/>
    </source>
</evidence>
<organism evidence="2 3">
    <name type="scientific">Kalanchoe fedtschenkoi</name>
    <name type="common">Lavender scallops</name>
    <name type="synonym">South American air plant</name>
    <dbReference type="NCBI Taxonomy" id="63787"/>
    <lineage>
        <taxon>Eukaryota</taxon>
        <taxon>Viridiplantae</taxon>
        <taxon>Streptophyta</taxon>
        <taxon>Embryophyta</taxon>
        <taxon>Tracheophyta</taxon>
        <taxon>Spermatophyta</taxon>
        <taxon>Magnoliopsida</taxon>
        <taxon>eudicotyledons</taxon>
        <taxon>Gunneridae</taxon>
        <taxon>Pentapetalae</taxon>
        <taxon>Saxifragales</taxon>
        <taxon>Crassulaceae</taxon>
        <taxon>Kalanchoe</taxon>
    </lineage>
</organism>
<dbReference type="Proteomes" id="UP000594263">
    <property type="component" value="Unplaced"/>
</dbReference>
<dbReference type="GO" id="GO:0007064">
    <property type="term" value="P:mitotic sister chromatid cohesion"/>
    <property type="evidence" value="ECO:0007669"/>
    <property type="project" value="TreeGrafter"/>
</dbReference>
<dbReference type="AlphaFoldDB" id="A0A7N0UAD2"/>
<proteinExistence type="predicted"/>
<dbReference type="InterPro" id="IPR016181">
    <property type="entry name" value="Acyl_CoA_acyltransferase"/>
</dbReference>
<dbReference type="PANTHER" id="PTHR42919">
    <property type="entry name" value="N-ALPHA-ACETYLTRANSFERASE"/>
    <property type="match status" value="1"/>
</dbReference>
<dbReference type="InterPro" id="IPR000182">
    <property type="entry name" value="GNAT_dom"/>
</dbReference>
<evidence type="ECO:0000313" key="3">
    <source>
        <dbReference type="Proteomes" id="UP000594263"/>
    </source>
</evidence>
<protein>
    <recommendedName>
        <fullName evidence="1">N-acetyltransferase domain-containing protein</fullName>
    </recommendedName>
</protein>